<dbReference type="EMBL" id="CP106881">
    <property type="protein sequence ID" value="UYG51366.1"/>
    <property type="molecule type" value="Genomic_DNA"/>
</dbReference>
<gene>
    <name evidence="1" type="ORF">M9799_15080</name>
</gene>
<proteinExistence type="predicted"/>
<evidence type="ECO:0000313" key="2">
    <source>
        <dbReference type="Proteomes" id="UP001162800"/>
    </source>
</evidence>
<name>A0ABY6G8Z3_9BURK</name>
<accession>A0ABY6G8Z3</accession>
<keyword evidence="2" id="KW-1185">Reference proteome</keyword>
<evidence type="ECO:0000313" key="1">
    <source>
        <dbReference type="EMBL" id="UYG51366.1"/>
    </source>
</evidence>
<reference evidence="1" key="1">
    <citation type="submission" date="2022-09" db="EMBL/GenBank/DDBJ databases">
        <title>The complete genome of Acidovorax sp. 5MLIR.</title>
        <authorList>
            <person name="Liu L."/>
            <person name="Yue J."/>
            <person name="Yang F."/>
            <person name="Yuan J."/>
            <person name="Li L."/>
        </authorList>
    </citation>
    <scope>NUCLEOTIDE SEQUENCE</scope>
    <source>
        <strain evidence="1">5MLIR</strain>
    </source>
</reference>
<sequence length="636" mass="68232">MMNYPAIAAHGGPRPMARASHNEGIPPGGVGHMPENSLPQPGPIEVDEGQWLVPWSADDVPHTVPLIAAAGVSICQPLSNGTTAAIARQYMSEAKNEAISLDDDCYHLHDLINSCDGGPMTVPHPDRLLPAEFGVPDKLRNWAQAMSGGLTAFQSALDEMLAAPAVPAAPAAPEAASMAAVAGVPKSDFAAQSVGTTGAAYLCLKALREHPELATTYKYTVSRIRTRISESKAKLEQIEYRLDWLKGRHDVEARMTMVQHARAQKLRSLRFEAESVAISGRAAMVAPGRKVRLSDGGLRAQVLGLAERAKTAFDAFLTHAGAALGWIYAFFGPATDDGRDAARLHEQQHAKRIESTLRALQTIAPHSLLNNKLCLEAQAMLRAIKAGVAHREYPEVGKQFIMGENLVRALMSAKVPSFGSIAYDGANAHGGLNAVSSTLATARAVAWYLDAIADLDADARRASPGTPEVKRRGNSLIVADPQRRLAGFLMSAPTAHTAIMAGRKDAALSTAITIDDHRAGMPGGMHSMQIESVVDEESNTVGLRLSFTAQGDRPVYQPLANEARVMDRMRTAPHMSRAPLPAVSQDYSGWSVDRLAAHFQALKEQVRQEAIVFKADQRLLLDIAVPGMPQLVANYA</sequence>
<organism evidence="1 2">
    <name type="scientific">Comamonas endophytica</name>
    <dbReference type="NCBI Taxonomy" id="2949090"/>
    <lineage>
        <taxon>Bacteria</taxon>
        <taxon>Pseudomonadati</taxon>
        <taxon>Pseudomonadota</taxon>
        <taxon>Betaproteobacteria</taxon>
        <taxon>Burkholderiales</taxon>
        <taxon>Comamonadaceae</taxon>
        <taxon>Comamonas</taxon>
    </lineage>
</organism>
<dbReference type="Proteomes" id="UP001162800">
    <property type="component" value="Chromosome"/>
</dbReference>
<protein>
    <submittedName>
        <fullName evidence="1">Uncharacterized protein</fullName>
    </submittedName>
</protein>
<dbReference type="RefSeq" id="WP_263725519.1">
    <property type="nucleotide sequence ID" value="NZ_CP106881.1"/>
</dbReference>